<accession>A0ABT8YMC8</accession>
<protein>
    <recommendedName>
        <fullName evidence="4">Transmembrane protein</fullName>
    </recommendedName>
</protein>
<name>A0ABT8YMC8_9HYPH</name>
<organism evidence="2 3">
    <name type="scientific">Rhizobium alvei</name>
    <dbReference type="NCBI Taxonomy" id="1132659"/>
    <lineage>
        <taxon>Bacteria</taxon>
        <taxon>Pseudomonadati</taxon>
        <taxon>Pseudomonadota</taxon>
        <taxon>Alphaproteobacteria</taxon>
        <taxon>Hyphomicrobiales</taxon>
        <taxon>Rhizobiaceae</taxon>
        <taxon>Rhizobium/Agrobacterium group</taxon>
        <taxon>Rhizobium</taxon>
    </lineage>
</organism>
<feature type="transmembrane region" description="Helical" evidence="1">
    <location>
        <begin position="21"/>
        <end position="40"/>
    </location>
</feature>
<keyword evidence="1" id="KW-1133">Transmembrane helix</keyword>
<keyword evidence="1" id="KW-0812">Transmembrane</keyword>
<dbReference type="EMBL" id="JAUOZU010000008">
    <property type="protein sequence ID" value="MDO6964875.1"/>
    <property type="molecule type" value="Genomic_DNA"/>
</dbReference>
<feature type="transmembrane region" description="Helical" evidence="1">
    <location>
        <begin position="93"/>
        <end position="112"/>
    </location>
</feature>
<reference evidence="2" key="2">
    <citation type="submission" date="2023-07" db="EMBL/GenBank/DDBJ databases">
        <authorList>
            <person name="Shen H."/>
        </authorList>
    </citation>
    <scope>NUCLEOTIDE SEQUENCE</scope>
    <source>
        <strain evidence="2">TNR-22</strain>
    </source>
</reference>
<proteinExistence type="predicted"/>
<evidence type="ECO:0008006" key="4">
    <source>
        <dbReference type="Google" id="ProtNLM"/>
    </source>
</evidence>
<gene>
    <name evidence="2" type="ORF">Q4481_12985</name>
</gene>
<evidence type="ECO:0000256" key="1">
    <source>
        <dbReference type="SAM" id="Phobius"/>
    </source>
</evidence>
<feature type="transmembrane region" description="Helical" evidence="1">
    <location>
        <begin position="124"/>
        <end position="143"/>
    </location>
</feature>
<reference evidence="2" key="1">
    <citation type="journal article" date="2015" name="Int. J. Syst. Evol. Microbiol.">
        <title>Rhizobium alvei sp. nov., isolated from a freshwater river.</title>
        <authorList>
            <person name="Sheu S.Y."/>
            <person name="Huang H.W."/>
            <person name="Young C.C."/>
            <person name="Chen W.M."/>
        </authorList>
    </citation>
    <scope>NUCLEOTIDE SEQUENCE</scope>
    <source>
        <strain evidence="2">TNR-22</strain>
    </source>
</reference>
<evidence type="ECO:0000313" key="2">
    <source>
        <dbReference type="EMBL" id="MDO6964875.1"/>
    </source>
</evidence>
<keyword evidence="1" id="KW-0472">Membrane</keyword>
<dbReference type="Proteomes" id="UP001174932">
    <property type="component" value="Unassembled WGS sequence"/>
</dbReference>
<comment type="caution">
    <text evidence="2">The sequence shown here is derived from an EMBL/GenBank/DDBJ whole genome shotgun (WGS) entry which is preliminary data.</text>
</comment>
<feature type="transmembrane region" description="Helical" evidence="1">
    <location>
        <begin position="60"/>
        <end position="81"/>
    </location>
</feature>
<sequence>MYDNNAGNQQQPNQAMVALRILLALIFLLPGLCGGFFYLASLADWVSRGFSYSGHENYSGAFLIVAVPSIWLSILLLGILLRFAAWKAAPQASLVLSIIAVSVTAVAGLALLPELGIGNVGDVLMFLLFSLAGLGLAAVPPFLHWQANRSSHQPPEL</sequence>
<evidence type="ECO:0000313" key="3">
    <source>
        <dbReference type="Proteomes" id="UP001174932"/>
    </source>
</evidence>
<keyword evidence="3" id="KW-1185">Reference proteome</keyword>
<dbReference type="RefSeq" id="WP_304376800.1">
    <property type="nucleotide sequence ID" value="NZ_JAUOZU010000008.1"/>
</dbReference>